<keyword evidence="5" id="KW-1185">Reference proteome</keyword>
<proteinExistence type="predicted"/>
<dbReference type="InterPro" id="IPR037171">
    <property type="entry name" value="NagB/RpiA_transferase-like"/>
</dbReference>
<keyword evidence="1" id="KW-0378">Hydrolase</keyword>
<dbReference type="EC" id="3.5.99.6" evidence="2"/>
<dbReference type="Proteomes" id="UP001060895">
    <property type="component" value="Unassembled WGS sequence"/>
</dbReference>
<dbReference type="EMBL" id="BAQP01000018">
    <property type="protein sequence ID" value="GBQ20494.1"/>
    <property type="molecule type" value="Genomic_DNA"/>
</dbReference>
<dbReference type="NCBIfam" id="TIGR00502">
    <property type="entry name" value="nagB"/>
    <property type="match status" value="1"/>
</dbReference>
<dbReference type="Gene3D" id="3.40.50.1360">
    <property type="match status" value="1"/>
</dbReference>
<evidence type="ECO:0000313" key="5">
    <source>
        <dbReference type="Proteomes" id="UP001060895"/>
    </source>
</evidence>
<sequence length="255" mass="27648">MRHVTIEQGRMEIILAPDAASACCEAAARIAAHVRATPEPVLGLATGRTMEAIYRALVGLHRDEGLSFARCRTFNLDEYHPIAPDDPRSYHAYMRAALFRHVDIAPERTRLPDGAAADPAGECRAYEEAIRAAGGIGLQLLGIGLTGHIGFNEPPSDFASRTRLVELDETTRRQNADLFDNRWQNVPRQALTMGVGTIMEARRLLLVATGAAKARIVRDALEGPVTPMVSASALRLHPACTVVLDPEAAELLDLA</sequence>
<organism evidence="4 5">
    <name type="scientific">Gluconacetobacter sacchari DSM 12717</name>
    <dbReference type="NCBI Taxonomy" id="1307940"/>
    <lineage>
        <taxon>Bacteria</taxon>
        <taxon>Pseudomonadati</taxon>
        <taxon>Pseudomonadota</taxon>
        <taxon>Alphaproteobacteria</taxon>
        <taxon>Acetobacterales</taxon>
        <taxon>Acetobacteraceae</taxon>
        <taxon>Gluconacetobacter</taxon>
    </lineage>
</organism>
<dbReference type="InterPro" id="IPR006148">
    <property type="entry name" value="Glc/Gal-6P_isomerase"/>
</dbReference>
<gene>
    <name evidence="4" type="ORF">AA12717_0590</name>
</gene>
<evidence type="ECO:0000256" key="1">
    <source>
        <dbReference type="ARBA" id="ARBA00022801"/>
    </source>
</evidence>
<comment type="caution">
    <text evidence="4">The sequence shown here is derived from an EMBL/GenBank/DDBJ whole genome shotgun (WGS) entry which is preliminary data.</text>
</comment>
<dbReference type="Pfam" id="PF01182">
    <property type="entry name" value="Glucosamine_iso"/>
    <property type="match status" value="1"/>
</dbReference>
<name>A0ABQ0P3D6_9PROT</name>
<protein>
    <recommendedName>
        <fullName evidence="2">Glucosamine-6-phosphate deaminase</fullName>
        <ecNumber evidence="2">3.5.99.6</ecNumber>
    </recommendedName>
</protein>
<feature type="domain" description="Glucosamine/galactosamine-6-phosphate isomerase" evidence="3">
    <location>
        <begin position="20"/>
        <end position="227"/>
    </location>
</feature>
<dbReference type="InterPro" id="IPR004547">
    <property type="entry name" value="Glucosamine6P_isomerase"/>
</dbReference>
<dbReference type="CDD" id="cd01399">
    <property type="entry name" value="GlcN6P_deaminase"/>
    <property type="match status" value="1"/>
</dbReference>
<dbReference type="SUPFAM" id="SSF100950">
    <property type="entry name" value="NagB/RpiA/CoA transferase-like"/>
    <property type="match status" value="1"/>
</dbReference>
<dbReference type="PANTHER" id="PTHR11280">
    <property type="entry name" value="GLUCOSAMINE-6-PHOSPHATE ISOMERASE"/>
    <property type="match status" value="1"/>
</dbReference>
<evidence type="ECO:0000259" key="3">
    <source>
        <dbReference type="Pfam" id="PF01182"/>
    </source>
</evidence>
<accession>A0ABQ0P3D6</accession>
<evidence type="ECO:0000313" key="4">
    <source>
        <dbReference type="EMBL" id="GBQ20494.1"/>
    </source>
</evidence>
<reference evidence="4" key="1">
    <citation type="submission" date="2013-04" db="EMBL/GenBank/DDBJ databases">
        <title>The genome sequencing project of 58 acetic acid bacteria.</title>
        <authorList>
            <person name="Okamoto-Kainuma A."/>
            <person name="Ishikawa M."/>
            <person name="Umino S."/>
            <person name="Koizumi Y."/>
            <person name="Shiwa Y."/>
            <person name="Yoshikawa H."/>
            <person name="Matsutani M."/>
            <person name="Matsushita K."/>
        </authorList>
    </citation>
    <scope>NUCLEOTIDE SEQUENCE</scope>
    <source>
        <strain evidence="4">DSM 12717</strain>
    </source>
</reference>
<dbReference type="PANTHER" id="PTHR11280:SF5">
    <property type="entry name" value="GLUCOSAMINE-6-PHOSPHATE ISOMERASE"/>
    <property type="match status" value="1"/>
</dbReference>
<evidence type="ECO:0000256" key="2">
    <source>
        <dbReference type="NCBIfam" id="TIGR00502"/>
    </source>
</evidence>